<comment type="caution">
    <text evidence="3">The sequence shown here is derived from an EMBL/GenBank/DDBJ whole genome shotgun (WGS) entry which is preliminary data.</text>
</comment>
<protein>
    <recommendedName>
        <fullName evidence="2">Reverse transcriptase Ty1/copia-type domain-containing protein</fullName>
    </recommendedName>
</protein>
<feature type="region of interest" description="Disordered" evidence="1">
    <location>
        <begin position="1"/>
        <end position="22"/>
    </location>
</feature>
<feature type="compositionally biased region" description="Polar residues" evidence="1">
    <location>
        <begin position="1"/>
        <end position="12"/>
    </location>
</feature>
<name>A0AAW2KX02_9LAMI</name>
<feature type="domain" description="Reverse transcriptase Ty1/copia-type" evidence="2">
    <location>
        <begin position="30"/>
        <end position="104"/>
    </location>
</feature>
<dbReference type="Pfam" id="PF07727">
    <property type="entry name" value="RVT_2"/>
    <property type="match status" value="1"/>
</dbReference>
<proteinExistence type="predicted"/>
<dbReference type="EMBL" id="JACGWM010000184">
    <property type="protein sequence ID" value="KAL0310465.1"/>
    <property type="molecule type" value="Genomic_DNA"/>
</dbReference>
<evidence type="ECO:0000256" key="1">
    <source>
        <dbReference type="SAM" id="MobiDB-lite"/>
    </source>
</evidence>
<dbReference type="AlphaFoldDB" id="A0AAW2KX02"/>
<gene>
    <name evidence="3" type="ORF">Scaly_2926300</name>
</gene>
<evidence type="ECO:0000313" key="3">
    <source>
        <dbReference type="EMBL" id="KAL0310465.1"/>
    </source>
</evidence>
<reference evidence="3" key="1">
    <citation type="submission" date="2020-06" db="EMBL/GenBank/DDBJ databases">
        <authorList>
            <person name="Li T."/>
            <person name="Hu X."/>
            <person name="Zhang T."/>
            <person name="Song X."/>
            <person name="Zhang H."/>
            <person name="Dai N."/>
            <person name="Sheng W."/>
            <person name="Hou X."/>
            <person name="Wei L."/>
        </authorList>
    </citation>
    <scope>NUCLEOTIDE SEQUENCE</scope>
    <source>
        <strain evidence="3">KEN8</strain>
        <tissue evidence="3">Leaf</tissue>
    </source>
</reference>
<evidence type="ECO:0000259" key="2">
    <source>
        <dbReference type="Pfam" id="PF07727"/>
    </source>
</evidence>
<sequence length="143" mass="16298">MSTTLETHQKASNLKGANGSTKRKLGVDGEVTAFKARLVEKWYTQRPGVDFEETYSPVAIAKSIRILIAIAAWYEYEIWHMDVKMSFLNGFIEERLLWISQRISLPLEKKMSIVSKSPSTTSNKLFKAETRILMKSYGDMISS</sequence>
<accession>A0AAW2KX02</accession>
<dbReference type="InterPro" id="IPR013103">
    <property type="entry name" value="RVT_2"/>
</dbReference>
<organism evidence="3">
    <name type="scientific">Sesamum calycinum</name>
    <dbReference type="NCBI Taxonomy" id="2727403"/>
    <lineage>
        <taxon>Eukaryota</taxon>
        <taxon>Viridiplantae</taxon>
        <taxon>Streptophyta</taxon>
        <taxon>Embryophyta</taxon>
        <taxon>Tracheophyta</taxon>
        <taxon>Spermatophyta</taxon>
        <taxon>Magnoliopsida</taxon>
        <taxon>eudicotyledons</taxon>
        <taxon>Gunneridae</taxon>
        <taxon>Pentapetalae</taxon>
        <taxon>asterids</taxon>
        <taxon>lamiids</taxon>
        <taxon>Lamiales</taxon>
        <taxon>Pedaliaceae</taxon>
        <taxon>Sesamum</taxon>
    </lineage>
</organism>
<reference evidence="3" key="2">
    <citation type="journal article" date="2024" name="Plant">
        <title>Genomic evolution and insights into agronomic trait innovations of Sesamum species.</title>
        <authorList>
            <person name="Miao H."/>
            <person name="Wang L."/>
            <person name="Qu L."/>
            <person name="Liu H."/>
            <person name="Sun Y."/>
            <person name="Le M."/>
            <person name="Wang Q."/>
            <person name="Wei S."/>
            <person name="Zheng Y."/>
            <person name="Lin W."/>
            <person name="Duan Y."/>
            <person name="Cao H."/>
            <person name="Xiong S."/>
            <person name="Wang X."/>
            <person name="Wei L."/>
            <person name="Li C."/>
            <person name="Ma Q."/>
            <person name="Ju M."/>
            <person name="Zhao R."/>
            <person name="Li G."/>
            <person name="Mu C."/>
            <person name="Tian Q."/>
            <person name="Mei H."/>
            <person name="Zhang T."/>
            <person name="Gao T."/>
            <person name="Zhang H."/>
        </authorList>
    </citation>
    <scope>NUCLEOTIDE SEQUENCE</scope>
    <source>
        <strain evidence="3">KEN8</strain>
    </source>
</reference>